<comment type="caution">
    <text evidence="3">The sequence shown here is derived from an EMBL/GenBank/DDBJ whole genome shotgun (WGS) entry which is preliminary data.</text>
</comment>
<dbReference type="SUPFAM" id="SSF54928">
    <property type="entry name" value="RNA-binding domain, RBD"/>
    <property type="match status" value="1"/>
</dbReference>
<feature type="region of interest" description="Disordered" evidence="1">
    <location>
        <begin position="80"/>
        <end position="100"/>
    </location>
</feature>
<evidence type="ECO:0000259" key="2">
    <source>
        <dbReference type="Pfam" id="PF00076"/>
    </source>
</evidence>
<dbReference type="EMBL" id="JBBNAE010000002">
    <property type="protein sequence ID" value="KAK9146439.1"/>
    <property type="molecule type" value="Genomic_DNA"/>
</dbReference>
<dbReference type="InterPro" id="IPR012677">
    <property type="entry name" value="Nucleotide-bd_a/b_plait_sf"/>
</dbReference>
<dbReference type="AlphaFoldDB" id="A0AAP0PKY9"/>
<name>A0AAP0PKY9_9MAGN</name>
<evidence type="ECO:0000256" key="1">
    <source>
        <dbReference type="SAM" id="MobiDB-lite"/>
    </source>
</evidence>
<reference evidence="3 4" key="1">
    <citation type="submission" date="2024-01" db="EMBL/GenBank/DDBJ databases">
        <title>Genome assemblies of Stephania.</title>
        <authorList>
            <person name="Yang L."/>
        </authorList>
    </citation>
    <scope>NUCLEOTIDE SEQUENCE [LARGE SCALE GENOMIC DNA]</scope>
    <source>
        <strain evidence="3">QJT</strain>
        <tissue evidence="3">Leaf</tissue>
    </source>
</reference>
<dbReference type="InterPro" id="IPR035979">
    <property type="entry name" value="RBD_domain_sf"/>
</dbReference>
<organism evidence="3 4">
    <name type="scientific">Stephania japonica</name>
    <dbReference type="NCBI Taxonomy" id="461633"/>
    <lineage>
        <taxon>Eukaryota</taxon>
        <taxon>Viridiplantae</taxon>
        <taxon>Streptophyta</taxon>
        <taxon>Embryophyta</taxon>
        <taxon>Tracheophyta</taxon>
        <taxon>Spermatophyta</taxon>
        <taxon>Magnoliopsida</taxon>
        <taxon>Ranunculales</taxon>
        <taxon>Menispermaceae</taxon>
        <taxon>Menispermoideae</taxon>
        <taxon>Cissampelideae</taxon>
        <taxon>Stephania</taxon>
    </lineage>
</organism>
<evidence type="ECO:0000313" key="4">
    <source>
        <dbReference type="Proteomes" id="UP001417504"/>
    </source>
</evidence>
<feature type="domain" description="RRM" evidence="2">
    <location>
        <begin position="17"/>
        <end position="43"/>
    </location>
</feature>
<sequence length="100" mass="11175">MGPADEKRMIKDYHLEYVKFDTEEDAQNAMNKKNATEFKGRDLIVKVVDPSDVSPAWKDKRHWCCVNLSSRDSQTICPVGIPHPWESPQGLDGDGDGDGG</sequence>
<proteinExistence type="predicted"/>
<evidence type="ECO:0000313" key="3">
    <source>
        <dbReference type="EMBL" id="KAK9146439.1"/>
    </source>
</evidence>
<accession>A0AAP0PKY9</accession>
<dbReference type="Proteomes" id="UP001417504">
    <property type="component" value="Unassembled WGS sequence"/>
</dbReference>
<dbReference type="CDD" id="cd00590">
    <property type="entry name" value="RRM_SF"/>
    <property type="match status" value="1"/>
</dbReference>
<gene>
    <name evidence="3" type="ORF">Sjap_006342</name>
</gene>
<keyword evidence="4" id="KW-1185">Reference proteome</keyword>
<dbReference type="GO" id="GO:0003723">
    <property type="term" value="F:RNA binding"/>
    <property type="evidence" value="ECO:0007669"/>
    <property type="project" value="InterPro"/>
</dbReference>
<dbReference type="Gene3D" id="3.30.70.330">
    <property type="match status" value="1"/>
</dbReference>
<protein>
    <recommendedName>
        <fullName evidence="2">RRM domain-containing protein</fullName>
    </recommendedName>
</protein>
<dbReference type="Pfam" id="PF00076">
    <property type="entry name" value="RRM_1"/>
    <property type="match status" value="1"/>
</dbReference>
<dbReference type="InterPro" id="IPR000504">
    <property type="entry name" value="RRM_dom"/>
</dbReference>